<sequence length="101" mass="10958">MAQWGTFKGDHILVNFNDEFFDSVLKSPGVQALTRGAAEKALNIAKANAPVDTGAYRDGLQVEAVQHAHRTTYMVVGTDEKTMLIESQTGNLVNALKQAKP</sequence>
<accession>A0A087D6K2</accession>
<proteinExistence type="predicted"/>
<comment type="caution">
    <text evidence="1">The sequence shown here is derived from an EMBL/GenBank/DDBJ whole genome shotgun (WGS) entry which is preliminary data.</text>
</comment>
<dbReference type="RefSeq" id="WP_033891725.1">
    <property type="nucleotide sequence ID" value="NZ_JDUT01000006.1"/>
</dbReference>
<dbReference type="EMBL" id="JGZN01000016">
    <property type="protein sequence ID" value="KFI91152.1"/>
    <property type="molecule type" value="Genomic_DNA"/>
</dbReference>
<dbReference type="STRING" id="1437607.BISA_1749"/>
<organism evidence="1 2">
    <name type="scientific">Bifidobacterium saguini DSM 23967</name>
    <dbReference type="NCBI Taxonomy" id="1437607"/>
    <lineage>
        <taxon>Bacteria</taxon>
        <taxon>Bacillati</taxon>
        <taxon>Actinomycetota</taxon>
        <taxon>Actinomycetes</taxon>
        <taxon>Bifidobacteriales</taxon>
        <taxon>Bifidobacteriaceae</taxon>
        <taxon>Bifidobacterium</taxon>
    </lineage>
</organism>
<dbReference type="AlphaFoldDB" id="A0A087D6K2"/>
<dbReference type="Pfam" id="PF04883">
    <property type="entry name" value="HK97-gp10_like"/>
    <property type="match status" value="1"/>
</dbReference>
<reference evidence="1 2" key="1">
    <citation type="submission" date="2014-03" db="EMBL/GenBank/DDBJ databases">
        <title>Genomics of Bifidobacteria.</title>
        <authorList>
            <person name="Ventura M."/>
            <person name="Milani C."/>
            <person name="Lugli G.A."/>
        </authorList>
    </citation>
    <scope>NUCLEOTIDE SEQUENCE [LARGE SCALE GENOMIC DNA]</scope>
    <source>
        <strain evidence="1 2">DSM 23967</strain>
    </source>
</reference>
<dbReference type="Proteomes" id="UP000029066">
    <property type="component" value="Unassembled WGS sequence"/>
</dbReference>
<evidence type="ECO:0000313" key="1">
    <source>
        <dbReference type="EMBL" id="KFI91152.1"/>
    </source>
</evidence>
<dbReference type="OrthoDB" id="5073834at2"/>
<name>A0A087D6K2_9BIFI</name>
<dbReference type="InterPro" id="IPR010064">
    <property type="entry name" value="HK97-gp10_tail"/>
</dbReference>
<evidence type="ECO:0000313" key="2">
    <source>
        <dbReference type="Proteomes" id="UP000029066"/>
    </source>
</evidence>
<protein>
    <submittedName>
        <fullName evidence="1">Uncharacterized protein</fullName>
    </submittedName>
</protein>
<gene>
    <name evidence="1" type="ORF">BISA_1749</name>
</gene>